<dbReference type="EMBL" id="CATIWC010000799">
    <property type="protein sequence ID" value="CAI8583563.1"/>
    <property type="molecule type" value="Genomic_DNA"/>
</dbReference>
<sequence length="216" mass="24062">MPSTDNKNNKAKNADRVTKCGCLNSHEPRISLSLKWHHRQDDLSDLLSPSSDRSILLLAFLSRYTTTSSIQLSHILDCFNSSSIESLFRVILPLLRFNITKYLLHLSDVLFHLKLVSPPFALVESSPLSACFNCGSAMVSALSLTSTFNLSMMRNTSVRKKSVILLSAFRWKFLLDAVRRGLEDFELAFRELAKILLSLFPDVSVTVAGGIQLGNG</sequence>
<evidence type="ECO:0000313" key="1">
    <source>
        <dbReference type="EMBL" id="CAI8583563.1"/>
    </source>
</evidence>
<accession>A0AAV0YGC0</accession>
<dbReference type="AlphaFoldDB" id="A0AAV0YGC0"/>
<name>A0AAV0YGC0_VICFA</name>
<dbReference type="Proteomes" id="UP001157006">
    <property type="component" value="Unassembled WGS sequence"/>
</dbReference>
<comment type="caution">
    <text evidence="1">The sequence shown here is derived from an EMBL/GenBank/DDBJ whole genome shotgun (WGS) entry which is preliminary data.</text>
</comment>
<gene>
    <name evidence="1" type="ORF">VFH_U032920</name>
</gene>
<evidence type="ECO:0000313" key="2">
    <source>
        <dbReference type="Proteomes" id="UP001157006"/>
    </source>
</evidence>
<protein>
    <submittedName>
        <fullName evidence="1">Uncharacterized protein</fullName>
    </submittedName>
</protein>
<proteinExistence type="predicted"/>
<keyword evidence="2" id="KW-1185">Reference proteome</keyword>
<reference evidence="1 2" key="1">
    <citation type="submission" date="2023-01" db="EMBL/GenBank/DDBJ databases">
        <authorList>
            <person name="Kreplak J."/>
        </authorList>
    </citation>
    <scope>NUCLEOTIDE SEQUENCE [LARGE SCALE GENOMIC DNA]</scope>
</reference>
<organism evidence="1 2">
    <name type="scientific">Vicia faba</name>
    <name type="common">Broad bean</name>
    <name type="synonym">Faba vulgaris</name>
    <dbReference type="NCBI Taxonomy" id="3906"/>
    <lineage>
        <taxon>Eukaryota</taxon>
        <taxon>Viridiplantae</taxon>
        <taxon>Streptophyta</taxon>
        <taxon>Embryophyta</taxon>
        <taxon>Tracheophyta</taxon>
        <taxon>Spermatophyta</taxon>
        <taxon>Magnoliopsida</taxon>
        <taxon>eudicotyledons</taxon>
        <taxon>Gunneridae</taxon>
        <taxon>Pentapetalae</taxon>
        <taxon>rosids</taxon>
        <taxon>fabids</taxon>
        <taxon>Fabales</taxon>
        <taxon>Fabaceae</taxon>
        <taxon>Papilionoideae</taxon>
        <taxon>50 kb inversion clade</taxon>
        <taxon>NPAAA clade</taxon>
        <taxon>Hologalegina</taxon>
        <taxon>IRL clade</taxon>
        <taxon>Fabeae</taxon>
        <taxon>Vicia</taxon>
    </lineage>
</organism>